<dbReference type="InterPro" id="IPR037185">
    <property type="entry name" value="EmrE-like"/>
</dbReference>
<feature type="transmembrane region" description="Helical" evidence="6">
    <location>
        <begin position="94"/>
        <end position="112"/>
    </location>
</feature>
<proteinExistence type="inferred from homology"/>
<gene>
    <name evidence="8" type="ORF">ACFHYQ_26045</name>
</gene>
<dbReference type="Pfam" id="PF00892">
    <property type="entry name" value="EamA"/>
    <property type="match status" value="2"/>
</dbReference>
<evidence type="ECO:0000313" key="9">
    <source>
        <dbReference type="Proteomes" id="UP001589870"/>
    </source>
</evidence>
<keyword evidence="5 6" id="KW-0472">Membrane</keyword>
<keyword evidence="4 6" id="KW-1133">Transmembrane helix</keyword>
<dbReference type="InterPro" id="IPR050638">
    <property type="entry name" value="AA-Vitamin_Transporters"/>
</dbReference>
<reference evidence="8 9" key="1">
    <citation type="submission" date="2024-09" db="EMBL/GenBank/DDBJ databases">
        <authorList>
            <person name="Sun Q."/>
            <person name="Mori K."/>
        </authorList>
    </citation>
    <scope>NUCLEOTIDE SEQUENCE [LARGE SCALE GENOMIC DNA]</scope>
    <source>
        <strain evidence="8 9">TBRC 1851</strain>
    </source>
</reference>
<dbReference type="InterPro" id="IPR000620">
    <property type="entry name" value="EamA_dom"/>
</dbReference>
<keyword evidence="3 6" id="KW-0812">Transmembrane</keyword>
<evidence type="ECO:0000256" key="6">
    <source>
        <dbReference type="SAM" id="Phobius"/>
    </source>
</evidence>
<feature type="transmembrane region" description="Helical" evidence="6">
    <location>
        <begin position="249"/>
        <end position="270"/>
    </location>
</feature>
<name>A0ABV6UCA8_9ACTN</name>
<comment type="similarity">
    <text evidence="2">Belongs to the EamA transporter family.</text>
</comment>
<feature type="transmembrane region" description="Helical" evidence="6">
    <location>
        <begin position="124"/>
        <end position="143"/>
    </location>
</feature>
<dbReference type="SUPFAM" id="SSF103481">
    <property type="entry name" value="Multidrug resistance efflux transporter EmrE"/>
    <property type="match status" value="2"/>
</dbReference>
<feature type="transmembrane region" description="Helical" evidence="6">
    <location>
        <begin position="179"/>
        <end position="197"/>
    </location>
</feature>
<evidence type="ECO:0000259" key="7">
    <source>
        <dbReference type="Pfam" id="PF00892"/>
    </source>
</evidence>
<evidence type="ECO:0000256" key="4">
    <source>
        <dbReference type="ARBA" id="ARBA00022989"/>
    </source>
</evidence>
<feature type="domain" description="EamA" evidence="7">
    <location>
        <begin position="150"/>
        <end position="291"/>
    </location>
</feature>
<protein>
    <submittedName>
        <fullName evidence="8">DMT family transporter</fullName>
    </submittedName>
</protein>
<dbReference type="PANTHER" id="PTHR32322">
    <property type="entry name" value="INNER MEMBRANE TRANSPORTER"/>
    <property type="match status" value="1"/>
</dbReference>
<evidence type="ECO:0000256" key="2">
    <source>
        <dbReference type="ARBA" id="ARBA00007362"/>
    </source>
</evidence>
<dbReference type="PANTHER" id="PTHR32322:SF2">
    <property type="entry name" value="EAMA DOMAIN-CONTAINING PROTEIN"/>
    <property type="match status" value="1"/>
</dbReference>
<dbReference type="RefSeq" id="WP_394303778.1">
    <property type="nucleotide sequence ID" value="NZ_JBHMQT010000058.1"/>
</dbReference>
<comment type="subcellular location">
    <subcellularLocation>
        <location evidence="1">Membrane</location>
        <topology evidence="1">Multi-pass membrane protein</topology>
    </subcellularLocation>
</comment>
<sequence length="314" mass="32518">MKAVSLAIAVVSAFSFGFSGPMARFLGEAGLSPLESVWVRMAGAGLVMLLVLAIVRPRALRVPRDRMLFFAAYAVIAVAGVQGLFFFVITRLPVGVALLFEYTSPVLVVVWVRLIRRVRLAATAYLGALVAVVGLAVVVEVWHGMRLDVIGVLAALASAACSAGYFLMSDGFGDDIDPLGLICWGMVGAAVILLPISRPWDIPWSAFARTAAVGDHALPVAGAAAWMVLVATVAAYVTGVIAVRRLSAAVGATVSSIEVIAGALIAWVLLGEGLGTAQIIGGAVVLAGAMLAQSATVRRSPVRDELPLGQTIGS</sequence>
<accession>A0ABV6UCA8</accession>
<evidence type="ECO:0000313" key="8">
    <source>
        <dbReference type="EMBL" id="MFC0865765.1"/>
    </source>
</evidence>
<feature type="transmembrane region" description="Helical" evidence="6">
    <location>
        <begin position="67"/>
        <end position="88"/>
    </location>
</feature>
<evidence type="ECO:0000256" key="1">
    <source>
        <dbReference type="ARBA" id="ARBA00004141"/>
    </source>
</evidence>
<evidence type="ECO:0000256" key="5">
    <source>
        <dbReference type="ARBA" id="ARBA00023136"/>
    </source>
</evidence>
<keyword evidence="9" id="KW-1185">Reference proteome</keyword>
<comment type="caution">
    <text evidence="8">The sequence shown here is derived from an EMBL/GenBank/DDBJ whole genome shotgun (WGS) entry which is preliminary data.</text>
</comment>
<evidence type="ECO:0000256" key="3">
    <source>
        <dbReference type="ARBA" id="ARBA00022692"/>
    </source>
</evidence>
<feature type="transmembrane region" description="Helical" evidence="6">
    <location>
        <begin position="38"/>
        <end position="55"/>
    </location>
</feature>
<feature type="domain" description="EamA" evidence="7">
    <location>
        <begin position="7"/>
        <end position="139"/>
    </location>
</feature>
<dbReference type="EMBL" id="JBHMQT010000058">
    <property type="protein sequence ID" value="MFC0865765.1"/>
    <property type="molecule type" value="Genomic_DNA"/>
</dbReference>
<feature type="transmembrane region" description="Helical" evidence="6">
    <location>
        <begin position="149"/>
        <end position="167"/>
    </location>
</feature>
<feature type="transmembrane region" description="Helical" evidence="6">
    <location>
        <begin position="217"/>
        <end position="237"/>
    </location>
</feature>
<feature type="transmembrane region" description="Helical" evidence="6">
    <location>
        <begin position="276"/>
        <end position="297"/>
    </location>
</feature>
<dbReference type="Proteomes" id="UP001589870">
    <property type="component" value="Unassembled WGS sequence"/>
</dbReference>
<organism evidence="8 9">
    <name type="scientific">Sphaerimonospora cavernae</name>
    <dbReference type="NCBI Taxonomy" id="1740611"/>
    <lineage>
        <taxon>Bacteria</taxon>
        <taxon>Bacillati</taxon>
        <taxon>Actinomycetota</taxon>
        <taxon>Actinomycetes</taxon>
        <taxon>Streptosporangiales</taxon>
        <taxon>Streptosporangiaceae</taxon>
        <taxon>Sphaerimonospora</taxon>
    </lineage>
</organism>